<keyword evidence="7" id="KW-0812">Transmembrane</keyword>
<keyword evidence="4 8" id="KW-0732">Signal</keyword>
<feature type="transmembrane region" description="Helical" evidence="7">
    <location>
        <begin position="677"/>
        <end position="695"/>
    </location>
</feature>
<keyword evidence="2" id="KW-0134">Cell wall</keyword>
<dbReference type="SMART" id="SM00725">
    <property type="entry name" value="NEAT"/>
    <property type="match status" value="4"/>
</dbReference>
<organism evidence="10 11">
    <name type="scientific">Bacillus cereus</name>
    <dbReference type="NCBI Taxonomy" id="1396"/>
    <lineage>
        <taxon>Bacteria</taxon>
        <taxon>Bacillati</taxon>
        <taxon>Bacillota</taxon>
        <taxon>Bacilli</taxon>
        <taxon>Bacillales</taxon>
        <taxon>Bacillaceae</taxon>
        <taxon>Bacillus</taxon>
        <taxon>Bacillus cereus group</taxon>
    </lineage>
</organism>
<dbReference type="EMBL" id="NULI01000092">
    <property type="protein sequence ID" value="PGS78167.1"/>
    <property type="molecule type" value="Genomic_DNA"/>
</dbReference>
<dbReference type="PANTHER" id="PTHR37824">
    <property type="entry name" value="IRON-REGULATED SURFACE DETERMINANT PROTEIN C"/>
    <property type="match status" value="1"/>
</dbReference>
<dbReference type="AlphaFoldDB" id="A0A9X7CM61"/>
<dbReference type="CDD" id="cd06920">
    <property type="entry name" value="NEAT"/>
    <property type="match status" value="4"/>
</dbReference>
<evidence type="ECO:0000256" key="6">
    <source>
        <dbReference type="SAM" id="MobiDB-lite"/>
    </source>
</evidence>
<dbReference type="Pfam" id="PF05031">
    <property type="entry name" value="NEAT"/>
    <property type="match status" value="4"/>
</dbReference>
<proteinExistence type="predicted"/>
<dbReference type="PANTHER" id="PTHR37824:SF1">
    <property type="entry name" value="IRON-REGULATED SURFACE DETERMINANT PROTEIN C"/>
    <property type="match status" value="1"/>
</dbReference>
<dbReference type="PROSITE" id="PS50978">
    <property type="entry name" value="NEAT"/>
    <property type="match status" value="4"/>
</dbReference>
<feature type="signal peptide" evidence="8">
    <location>
        <begin position="1"/>
        <end position="29"/>
    </location>
</feature>
<protein>
    <submittedName>
        <fullName evidence="10">Cell surface protein</fullName>
    </submittedName>
</protein>
<evidence type="ECO:0000256" key="2">
    <source>
        <dbReference type="ARBA" id="ARBA00022512"/>
    </source>
</evidence>
<feature type="compositionally biased region" description="Low complexity" evidence="6">
    <location>
        <begin position="470"/>
        <end position="483"/>
    </location>
</feature>
<feature type="region of interest" description="Disordered" evidence="6">
    <location>
        <begin position="466"/>
        <end position="491"/>
    </location>
</feature>
<keyword evidence="3" id="KW-0964">Secreted</keyword>
<gene>
    <name evidence="10" type="ORF">COC69_16220</name>
</gene>
<feature type="domain" description="NEAT" evidence="9">
    <location>
        <begin position="196"/>
        <end position="327"/>
    </location>
</feature>
<comment type="caution">
    <text evidence="10">The sequence shown here is derived from an EMBL/GenBank/DDBJ whole genome shotgun (WGS) entry which is preliminary data.</text>
</comment>
<evidence type="ECO:0000256" key="3">
    <source>
        <dbReference type="ARBA" id="ARBA00022525"/>
    </source>
</evidence>
<name>A0A9X7CM61_BACCE</name>
<accession>A0A9X7CM61</accession>
<keyword evidence="5" id="KW-0572">Peptidoglycan-anchor</keyword>
<evidence type="ECO:0000313" key="11">
    <source>
        <dbReference type="Proteomes" id="UP000224203"/>
    </source>
</evidence>
<feature type="region of interest" description="Disordered" evidence="6">
    <location>
        <begin position="316"/>
        <end position="346"/>
    </location>
</feature>
<dbReference type="RefSeq" id="WP_098782970.1">
    <property type="nucleotide sequence ID" value="NZ_NULI01000092.1"/>
</dbReference>
<feature type="domain" description="NEAT" evidence="9">
    <location>
        <begin position="33"/>
        <end position="154"/>
    </location>
</feature>
<evidence type="ECO:0000256" key="7">
    <source>
        <dbReference type="SAM" id="Phobius"/>
    </source>
</evidence>
<feature type="region of interest" description="Disordered" evidence="6">
    <location>
        <begin position="156"/>
        <end position="200"/>
    </location>
</feature>
<dbReference type="InterPro" id="IPR006635">
    <property type="entry name" value="NEAT_dom"/>
</dbReference>
<dbReference type="NCBIfam" id="TIGR03063">
    <property type="entry name" value="srtB_target"/>
    <property type="match status" value="1"/>
</dbReference>
<keyword evidence="7" id="KW-1133">Transmembrane helix</keyword>
<feature type="domain" description="NEAT" evidence="9">
    <location>
        <begin position="346"/>
        <end position="467"/>
    </location>
</feature>
<reference evidence="10 11" key="1">
    <citation type="submission" date="2017-09" db="EMBL/GenBank/DDBJ databases">
        <title>Large-scale bioinformatics analysis of Bacillus genomes uncovers conserved roles of natural products in bacterial physiology.</title>
        <authorList>
            <consortium name="Agbiome Team Llc"/>
            <person name="Bleich R.M."/>
            <person name="Grubbs K.J."/>
            <person name="Santa Maria K.C."/>
            <person name="Allen S.E."/>
            <person name="Farag S."/>
            <person name="Shank E.A."/>
            <person name="Bowers A."/>
        </authorList>
    </citation>
    <scope>NUCLEOTIDE SEQUENCE [LARGE SCALE GENOMIC DNA]</scope>
    <source>
        <strain evidence="10 11">AFS041711</strain>
    </source>
</reference>
<feature type="chain" id="PRO_5040900837" evidence="8">
    <location>
        <begin position="30"/>
        <end position="703"/>
    </location>
</feature>
<evidence type="ECO:0000256" key="5">
    <source>
        <dbReference type="ARBA" id="ARBA00023088"/>
    </source>
</evidence>
<dbReference type="SUPFAM" id="SSF158911">
    <property type="entry name" value="NEAT domain-like"/>
    <property type="match status" value="4"/>
</dbReference>
<sequence length="703" mass="79947">MNRYTKIIVAMFLMIFTFVSTLQPLAVQAATKLADGEYSIGFKVLKDTSDEESMMNQYSVSPGTLKVKDGKKKVSFTLTNSSWITKFETEKAGKLVATNVISEDKEKDTRVVEFDVEDVEKVLNAKVKVDIDFLNYHHEYDVRIAFDQNSITPIHVEQPNEKEDPANKLDPNEKPDPSQKPDQKPDPDQQPNSNTIKDGAYSIPFKVLKDQTDEESKMNTYMVNPGVLKVENGKKKAIVTLKSSSLIKNFQTEKDGTFVDAKVVSEDTEKDTRVVEFEVNDLSKKLNTKVFIEMASRNYKQTHDVQLLFEQDKLEQIKNEEKQPEVEKPDENKKSDENKKPDAETIKDGEYSINFKALKDQTDEISMMNTYTKSPGVLKVKDGKKYVSFTLTNSSWITKFEFEKNGSFVDAHVISEDKKADTRVVEVEVPDLSKKLNAKVKVDIDSMNYHHFYDIQFAFDKGSIKPLDSQGGNDNQGGNNNQDENNKPRVIVDSKNLVDGQYDITFKVLKDKTDEISKMHDYVVNPAKLIVKDGKKYIEMTLKNSAWITKFQAENNELFADAKVVSEDKNANTRVVQFEVEDLFKKLNAKVKVDIDEMNYHHFYDVQIQFDTNNIGALGTIKEEPKNEPKNPVTTPKVDNVKTVGTPDFNRNADGHKKKEDTKNDSKKEKNSKTADTAQLGLYMVLLLGSLALLVRKYRAGRL</sequence>
<dbReference type="InterPro" id="IPR037250">
    <property type="entry name" value="NEAT_dom_sf"/>
</dbReference>
<feature type="domain" description="NEAT" evidence="9">
    <location>
        <begin position="497"/>
        <end position="618"/>
    </location>
</feature>
<feature type="region of interest" description="Disordered" evidence="6">
    <location>
        <begin position="620"/>
        <end position="674"/>
    </location>
</feature>
<evidence type="ECO:0000256" key="8">
    <source>
        <dbReference type="SAM" id="SignalP"/>
    </source>
</evidence>
<dbReference type="InterPro" id="IPR050436">
    <property type="entry name" value="IsdA"/>
</dbReference>
<feature type="compositionally biased region" description="Basic and acidic residues" evidence="6">
    <location>
        <begin position="158"/>
        <end position="187"/>
    </location>
</feature>
<evidence type="ECO:0000259" key="9">
    <source>
        <dbReference type="PROSITE" id="PS50978"/>
    </source>
</evidence>
<dbReference type="Gene3D" id="2.60.40.1850">
    <property type="match status" value="4"/>
</dbReference>
<dbReference type="InterPro" id="IPR017502">
    <property type="entry name" value="Sortase_SrtB_target"/>
</dbReference>
<dbReference type="Proteomes" id="UP000224203">
    <property type="component" value="Unassembled WGS sequence"/>
</dbReference>
<evidence type="ECO:0000256" key="1">
    <source>
        <dbReference type="ARBA" id="ARBA00004168"/>
    </source>
</evidence>
<evidence type="ECO:0000256" key="4">
    <source>
        <dbReference type="ARBA" id="ARBA00022729"/>
    </source>
</evidence>
<comment type="subcellular location">
    <subcellularLocation>
        <location evidence="1">Secreted</location>
        <location evidence="1">Cell wall</location>
        <topology evidence="1">Peptidoglycan-anchor</topology>
    </subcellularLocation>
</comment>
<keyword evidence="7" id="KW-0472">Membrane</keyword>
<evidence type="ECO:0000313" key="10">
    <source>
        <dbReference type="EMBL" id="PGS78167.1"/>
    </source>
</evidence>
<feature type="compositionally biased region" description="Basic and acidic residues" evidence="6">
    <location>
        <begin position="651"/>
        <end position="673"/>
    </location>
</feature>